<dbReference type="InterPro" id="IPR029069">
    <property type="entry name" value="HotDog_dom_sf"/>
</dbReference>
<accession>A0ABU4HLM1</accession>
<dbReference type="Gene3D" id="3.10.129.10">
    <property type="entry name" value="Hotdog Thioesterase"/>
    <property type="match status" value="1"/>
</dbReference>
<keyword evidence="2" id="KW-1185">Reference proteome</keyword>
<keyword evidence="1" id="KW-0378">Hydrolase</keyword>
<organism evidence="1 2">
    <name type="scientific">Conexibacter stalactiti</name>
    <dbReference type="NCBI Taxonomy" id="1940611"/>
    <lineage>
        <taxon>Bacteria</taxon>
        <taxon>Bacillati</taxon>
        <taxon>Actinomycetota</taxon>
        <taxon>Thermoleophilia</taxon>
        <taxon>Solirubrobacterales</taxon>
        <taxon>Conexibacteraceae</taxon>
        <taxon>Conexibacter</taxon>
    </lineage>
</organism>
<comment type="caution">
    <text evidence="1">The sequence shown here is derived from an EMBL/GenBank/DDBJ whole genome shotgun (WGS) entry which is preliminary data.</text>
</comment>
<dbReference type="RefSeq" id="WP_318596453.1">
    <property type="nucleotide sequence ID" value="NZ_JAWSTH010000013.1"/>
</dbReference>
<protein>
    <submittedName>
        <fullName evidence="1">Acyl-CoA thioesterase</fullName>
        <ecNumber evidence="1">3.1.2.-</ecNumber>
    </submittedName>
</protein>
<dbReference type="CDD" id="cd00586">
    <property type="entry name" value="4HBT"/>
    <property type="match status" value="1"/>
</dbReference>
<dbReference type="SUPFAM" id="SSF54637">
    <property type="entry name" value="Thioesterase/thiol ester dehydrase-isomerase"/>
    <property type="match status" value="1"/>
</dbReference>
<sequence>MSDGNDGVVRLTLQLRLNDFDVLGHLNQAVYHELMEQGRIALLTTLAADSNRYVLAHVELDYRREVPAPTREVIVETSVESFGRSSVRLAQRVLRPDGELAAEGVSVLVGWDREARGSRPLGEEEKRSLAALAERAAATTS</sequence>
<dbReference type="GO" id="GO:0016787">
    <property type="term" value="F:hydrolase activity"/>
    <property type="evidence" value="ECO:0007669"/>
    <property type="project" value="UniProtKB-KW"/>
</dbReference>
<proteinExistence type="predicted"/>
<reference evidence="2" key="1">
    <citation type="submission" date="2023-07" db="EMBL/GenBank/DDBJ databases">
        <title>Conexibacter stalactiti sp. nov., isolated from stalactites in a lava cave and emended description of the genus Conexibacter.</title>
        <authorList>
            <person name="Lee S.D."/>
        </authorList>
    </citation>
    <scope>NUCLEOTIDE SEQUENCE [LARGE SCALE GENOMIC DNA]</scope>
    <source>
        <strain evidence="2">KCTC 39840</strain>
    </source>
</reference>
<name>A0ABU4HLM1_9ACTN</name>
<gene>
    <name evidence="1" type="ORF">R7226_07610</name>
</gene>
<dbReference type="EC" id="3.1.2.-" evidence="1"/>
<dbReference type="Pfam" id="PF13279">
    <property type="entry name" value="4HBT_2"/>
    <property type="match status" value="1"/>
</dbReference>
<dbReference type="EMBL" id="JAWSTH010000013">
    <property type="protein sequence ID" value="MDW5594196.1"/>
    <property type="molecule type" value="Genomic_DNA"/>
</dbReference>
<dbReference type="Proteomes" id="UP001284601">
    <property type="component" value="Unassembled WGS sequence"/>
</dbReference>
<evidence type="ECO:0000313" key="2">
    <source>
        <dbReference type="Proteomes" id="UP001284601"/>
    </source>
</evidence>
<evidence type="ECO:0000313" key="1">
    <source>
        <dbReference type="EMBL" id="MDW5594196.1"/>
    </source>
</evidence>